<evidence type="ECO:0000313" key="3">
    <source>
        <dbReference type="EMBL" id="MBB4154800.1"/>
    </source>
</evidence>
<name>A0A840F9W6_9SPHN</name>
<comment type="caution">
    <text evidence="3">The sequence shown here is derived from an EMBL/GenBank/DDBJ whole genome shotgun (WGS) entry which is preliminary data.</text>
</comment>
<proteinExistence type="predicted"/>
<evidence type="ECO:0000256" key="2">
    <source>
        <dbReference type="SAM" id="SignalP"/>
    </source>
</evidence>
<feature type="chain" id="PRO_5032917058" description="Rap1a immunity protein domain-containing protein" evidence="2">
    <location>
        <begin position="24"/>
        <end position="130"/>
    </location>
</feature>
<evidence type="ECO:0000256" key="1">
    <source>
        <dbReference type="SAM" id="MobiDB-lite"/>
    </source>
</evidence>
<keyword evidence="2" id="KW-0732">Signal</keyword>
<evidence type="ECO:0000313" key="4">
    <source>
        <dbReference type="Proteomes" id="UP000529795"/>
    </source>
</evidence>
<feature type="signal peptide" evidence="2">
    <location>
        <begin position="1"/>
        <end position="23"/>
    </location>
</feature>
<evidence type="ECO:0008006" key="5">
    <source>
        <dbReference type="Google" id="ProtNLM"/>
    </source>
</evidence>
<keyword evidence="4" id="KW-1185">Reference proteome</keyword>
<dbReference type="RefSeq" id="WP_425506058.1">
    <property type="nucleotide sequence ID" value="NZ_JACIEV010000008.1"/>
</dbReference>
<feature type="region of interest" description="Disordered" evidence="1">
    <location>
        <begin position="68"/>
        <end position="88"/>
    </location>
</feature>
<dbReference type="EMBL" id="JACIEV010000008">
    <property type="protein sequence ID" value="MBB4154800.1"/>
    <property type="molecule type" value="Genomic_DNA"/>
</dbReference>
<accession>A0A840F9W6</accession>
<protein>
    <recommendedName>
        <fullName evidence="5">Rap1a immunity protein domain-containing protein</fullName>
    </recommendedName>
</protein>
<dbReference type="Proteomes" id="UP000529795">
    <property type="component" value="Unassembled WGS sequence"/>
</dbReference>
<dbReference type="AlphaFoldDB" id="A0A840F9W6"/>
<sequence length="130" mass="13908">MRIMTAACAAAASLLLTATPATAQMSVGEFLERAEPLRDGGLTAMLSGDLPVLRAEAMDALAQMRAERDARRAAGKPPLYCKPAGAPDPGVNEMIDGLERIPERQQGMPLKDGIIRVMQQMYPCGKAARR</sequence>
<gene>
    <name evidence="3" type="ORF">GGQ80_002716</name>
</gene>
<organism evidence="3 4">
    <name type="scientific">Sphingomonas jinjuensis</name>
    <dbReference type="NCBI Taxonomy" id="535907"/>
    <lineage>
        <taxon>Bacteria</taxon>
        <taxon>Pseudomonadati</taxon>
        <taxon>Pseudomonadota</taxon>
        <taxon>Alphaproteobacteria</taxon>
        <taxon>Sphingomonadales</taxon>
        <taxon>Sphingomonadaceae</taxon>
        <taxon>Sphingomonas</taxon>
    </lineage>
</organism>
<reference evidence="3 4" key="1">
    <citation type="submission" date="2020-08" db="EMBL/GenBank/DDBJ databases">
        <title>Genomic Encyclopedia of Type Strains, Phase IV (KMG-IV): sequencing the most valuable type-strain genomes for metagenomic binning, comparative biology and taxonomic classification.</title>
        <authorList>
            <person name="Goeker M."/>
        </authorList>
    </citation>
    <scope>NUCLEOTIDE SEQUENCE [LARGE SCALE GENOMIC DNA]</scope>
    <source>
        <strain evidence="3 4">YC6723</strain>
    </source>
</reference>